<keyword evidence="3" id="KW-1133">Transmembrane helix</keyword>
<evidence type="ECO:0000313" key="6">
    <source>
        <dbReference type="EnsemblPlants" id="Kaladp0040s0608.1.v1.1"/>
    </source>
</evidence>
<evidence type="ECO:0000256" key="3">
    <source>
        <dbReference type="SAM" id="Phobius"/>
    </source>
</evidence>
<comment type="similarity">
    <text evidence="1">Belongs to the ATP-dependent AMP-binding enzyme family.</text>
</comment>
<dbReference type="EnsemblPlants" id="Kaladp0040s0608.1.v1.1">
    <property type="protein sequence ID" value="Kaladp0040s0608.1.v1.1"/>
    <property type="gene ID" value="Kaladp0040s0608.v1.1"/>
</dbReference>
<proteinExistence type="inferred from homology"/>
<keyword evidence="3" id="KW-0812">Transmembrane</keyword>
<dbReference type="AlphaFoldDB" id="A0A7N0TPQ5"/>
<dbReference type="SUPFAM" id="SSF56801">
    <property type="entry name" value="Acetyl-CoA synthetase-like"/>
    <property type="match status" value="1"/>
</dbReference>
<dbReference type="Gene3D" id="3.30.300.30">
    <property type="match status" value="1"/>
</dbReference>
<evidence type="ECO:0000259" key="4">
    <source>
        <dbReference type="Pfam" id="PF00501"/>
    </source>
</evidence>
<dbReference type="PANTHER" id="PTHR24096:SF413">
    <property type="entry name" value="PEROXISOMAL OPC-8:0-COA LIGASE 1"/>
    <property type="match status" value="1"/>
</dbReference>
<evidence type="ECO:0000256" key="2">
    <source>
        <dbReference type="ARBA" id="ARBA00022598"/>
    </source>
</evidence>
<dbReference type="GO" id="GO:0016405">
    <property type="term" value="F:CoA-ligase activity"/>
    <property type="evidence" value="ECO:0007669"/>
    <property type="project" value="TreeGrafter"/>
</dbReference>
<dbReference type="GO" id="GO:0005777">
    <property type="term" value="C:peroxisome"/>
    <property type="evidence" value="ECO:0007669"/>
    <property type="project" value="TreeGrafter"/>
</dbReference>
<dbReference type="Gramene" id="Kaladp0040s0608.1.v1.1">
    <property type="protein sequence ID" value="Kaladp0040s0608.1.v1.1"/>
    <property type="gene ID" value="Kaladp0040s0608.v1.1"/>
</dbReference>
<keyword evidence="2" id="KW-0436">Ligase</keyword>
<evidence type="ECO:0008006" key="8">
    <source>
        <dbReference type="Google" id="ProtNLM"/>
    </source>
</evidence>
<feature type="domain" description="AMP-dependent synthetase/ligase" evidence="4">
    <location>
        <begin position="51"/>
        <end position="418"/>
    </location>
</feature>
<dbReference type="Proteomes" id="UP000594263">
    <property type="component" value="Unplaced"/>
</dbReference>
<evidence type="ECO:0000313" key="7">
    <source>
        <dbReference type="Proteomes" id="UP000594263"/>
    </source>
</evidence>
<dbReference type="InterPro" id="IPR042099">
    <property type="entry name" value="ANL_N_sf"/>
</dbReference>
<dbReference type="Pfam" id="PF00501">
    <property type="entry name" value="AMP-binding"/>
    <property type="match status" value="1"/>
</dbReference>
<protein>
    <recommendedName>
        <fullName evidence="8">4-coumarate--CoA ligase</fullName>
    </recommendedName>
</protein>
<dbReference type="InterPro" id="IPR025110">
    <property type="entry name" value="AMP-bd_C"/>
</dbReference>
<dbReference type="PANTHER" id="PTHR24096">
    <property type="entry name" value="LONG-CHAIN-FATTY-ACID--COA LIGASE"/>
    <property type="match status" value="1"/>
</dbReference>
<evidence type="ECO:0000256" key="1">
    <source>
        <dbReference type="ARBA" id="ARBA00006432"/>
    </source>
</evidence>
<accession>A0A7N0TPQ5</accession>
<dbReference type="Pfam" id="PF13193">
    <property type="entry name" value="AMP-binding_C"/>
    <property type="match status" value="1"/>
</dbReference>
<dbReference type="OMA" id="IPINPIY"/>
<keyword evidence="7" id="KW-1185">Reference proteome</keyword>
<feature type="transmembrane region" description="Helical" evidence="3">
    <location>
        <begin position="255"/>
        <end position="277"/>
    </location>
</feature>
<keyword evidence="3" id="KW-0472">Membrane</keyword>
<reference evidence="6" key="1">
    <citation type="submission" date="2021-01" db="UniProtKB">
        <authorList>
            <consortium name="EnsemblPlants"/>
        </authorList>
    </citation>
    <scope>IDENTIFICATION</scope>
</reference>
<dbReference type="CDD" id="cd05904">
    <property type="entry name" value="4CL"/>
    <property type="match status" value="1"/>
</dbReference>
<dbReference type="InterPro" id="IPR000873">
    <property type="entry name" value="AMP-dep_synth/lig_dom"/>
</dbReference>
<dbReference type="InterPro" id="IPR020845">
    <property type="entry name" value="AMP-binding_CS"/>
</dbReference>
<dbReference type="PROSITE" id="PS00455">
    <property type="entry name" value="AMP_BINDING"/>
    <property type="match status" value="1"/>
</dbReference>
<name>A0A7N0TPQ5_KALFE</name>
<dbReference type="Gene3D" id="3.40.50.12780">
    <property type="entry name" value="N-terminal domain of ligase-like"/>
    <property type="match status" value="1"/>
</dbReference>
<sequence>MAKSAAVATPPFLDPNSGFCRSTSTFYSKRHPTPHPPNPNLDVTTFISSHAHHGRTAFIDAATGRRITFSDLWQMVDALATSLTQMGVNKGDVLLILSPNSVFFPVICLSVMSLGAIITTANPLNTPPEIRKQIADSNPILAFSIPELVPKLADSGLRVILIGKNGGIPASGVEIVSDLERMLASDPGLIRVRPRINQDDTATLLYSSGTTGASKGVVSSHRNLIAMIQVLLHRFAADPDAAKNEQIFICTVPMFHIYGMSAFATGLLASGSTIVILSKFDMNEMFAAIQKYKATYLPLVPPILVGMINAAEKIKSTFDLTSLTTVLSGGAPLGKEVIEGFLKKFPNVKILQGYGLTESTALGASTDTLEESLRYGTAGKLSPSTAARIVDPETGEYLGVNKTGELWLRGPSIMKGYFGNVEATSLTLSSEGWLRTGDLCYIDEDGYLFVVDRLKELIKYKGYQEVGQFPMAYIVRKTGSGLSETAVMEFVANQVAPYKRVRRVAFVSSIPKNPSGKILRKDLIKLATSKL</sequence>
<dbReference type="FunFam" id="3.40.50.12780:FF:000003">
    <property type="entry name" value="Long-chain-fatty-acid--CoA ligase FadD"/>
    <property type="match status" value="1"/>
</dbReference>
<dbReference type="InterPro" id="IPR045851">
    <property type="entry name" value="AMP-bd_C_sf"/>
</dbReference>
<evidence type="ECO:0000259" key="5">
    <source>
        <dbReference type="Pfam" id="PF13193"/>
    </source>
</evidence>
<organism evidence="6 7">
    <name type="scientific">Kalanchoe fedtschenkoi</name>
    <name type="common">Lavender scallops</name>
    <name type="synonym">South American air plant</name>
    <dbReference type="NCBI Taxonomy" id="63787"/>
    <lineage>
        <taxon>Eukaryota</taxon>
        <taxon>Viridiplantae</taxon>
        <taxon>Streptophyta</taxon>
        <taxon>Embryophyta</taxon>
        <taxon>Tracheophyta</taxon>
        <taxon>Spermatophyta</taxon>
        <taxon>Magnoliopsida</taxon>
        <taxon>eudicotyledons</taxon>
        <taxon>Gunneridae</taxon>
        <taxon>Pentapetalae</taxon>
        <taxon>Saxifragales</taxon>
        <taxon>Crassulaceae</taxon>
        <taxon>Kalanchoe</taxon>
    </lineage>
</organism>
<feature type="domain" description="AMP-binding enzyme C-terminal" evidence="5">
    <location>
        <begin position="466"/>
        <end position="517"/>
    </location>
</feature>